<dbReference type="Proteomes" id="UP000620124">
    <property type="component" value="Unassembled WGS sequence"/>
</dbReference>
<reference evidence="1" key="1">
    <citation type="submission" date="2020-05" db="EMBL/GenBank/DDBJ databases">
        <title>Mycena genomes resolve the evolution of fungal bioluminescence.</title>
        <authorList>
            <person name="Tsai I.J."/>
        </authorList>
    </citation>
    <scope>NUCLEOTIDE SEQUENCE</scope>
    <source>
        <strain evidence="1">CCC161011</strain>
    </source>
</reference>
<comment type="caution">
    <text evidence="1">The sequence shown here is derived from an EMBL/GenBank/DDBJ whole genome shotgun (WGS) entry which is preliminary data.</text>
</comment>
<evidence type="ECO:0000313" key="2">
    <source>
        <dbReference type="Proteomes" id="UP000620124"/>
    </source>
</evidence>
<dbReference type="SUPFAM" id="SSF51971">
    <property type="entry name" value="Nucleotide-binding domain"/>
    <property type="match status" value="1"/>
</dbReference>
<organism evidence="1 2">
    <name type="scientific">Mycena venus</name>
    <dbReference type="NCBI Taxonomy" id="2733690"/>
    <lineage>
        <taxon>Eukaryota</taxon>
        <taxon>Fungi</taxon>
        <taxon>Dikarya</taxon>
        <taxon>Basidiomycota</taxon>
        <taxon>Agaricomycotina</taxon>
        <taxon>Agaricomycetes</taxon>
        <taxon>Agaricomycetidae</taxon>
        <taxon>Agaricales</taxon>
        <taxon>Marasmiineae</taxon>
        <taxon>Mycenaceae</taxon>
        <taxon>Mycena</taxon>
    </lineage>
</organism>
<sequence length="164" mass="18052">MATTRPSAAHPHARNFYLTFIFHLQWHRVHVGLIAARGPVHCSTILHATNGYVSHLRRMAGPGPAWIVPTGIMGYTALDIPFVGPVLGPRPDAPEAELEEVPYYEGQYIAAGYTGHGMPRACACAEVVVQMIADEIAGREWRPRAWFPEPFSTWIRDAAAPGLQ</sequence>
<dbReference type="OrthoDB" id="429143at2759"/>
<protein>
    <submittedName>
        <fullName evidence="1">Gamma-glutamylputrescine oxidoreductase</fullName>
    </submittedName>
</protein>
<evidence type="ECO:0000313" key="1">
    <source>
        <dbReference type="EMBL" id="KAF7356165.1"/>
    </source>
</evidence>
<dbReference type="AlphaFoldDB" id="A0A8H6YDR1"/>
<gene>
    <name evidence="1" type="ORF">MVEN_00947200</name>
</gene>
<name>A0A8H6YDR1_9AGAR</name>
<accession>A0A8H6YDR1</accession>
<dbReference type="EMBL" id="JACAZI010000007">
    <property type="protein sequence ID" value="KAF7356165.1"/>
    <property type="molecule type" value="Genomic_DNA"/>
</dbReference>
<keyword evidence="2" id="KW-1185">Reference proteome</keyword>
<proteinExistence type="predicted"/>